<dbReference type="InterPro" id="IPR001387">
    <property type="entry name" value="Cro/C1-type_HTH"/>
</dbReference>
<dbReference type="CDD" id="cd00093">
    <property type="entry name" value="HTH_XRE"/>
    <property type="match status" value="1"/>
</dbReference>
<dbReference type="STRING" id="1123404.SAMN02745784_03114"/>
<reference evidence="4" key="1">
    <citation type="submission" date="2016-11" db="EMBL/GenBank/DDBJ databases">
        <authorList>
            <person name="Varghese N."/>
            <person name="Submissions S."/>
        </authorList>
    </citation>
    <scope>NUCLEOTIDE SEQUENCE [LARGE SCALE GENOMIC DNA]</scope>
    <source>
        <strain evidence="4">DSM 18095</strain>
    </source>
</reference>
<sequence length="77" mass="8793">MKNRIKEIRKEKKITQQELVDGLDITRQYISLIEKNGESEPPSLKVANAIATKLGVCIYRVFDLDGKETYSCKNCNC</sequence>
<keyword evidence="1" id="KW-0238">DNA-binding</keyword>
<proteinExistence type="predicted"/>
<dbReference type="Proteomes" id="UP000184114">
    <property type="component" value="Unassembled WGS sequence"/>
</dbReference>
<accession>A0A1M4ZNG2</accession>
<gene>
    <name evidence="3" type="ORF">SAMN02745784_03114</name>
</gene>
<dbReference type="GO" id="GO:0003677">
    <property type="term" value="F:DNA binding"/>
    <property type="evidence" value="ECO:0007669"/>
    <property type="project" value="UniProtKB-KW"/>
</dbReference>
<dbReference type="PANTHER" id="PTHR46558:SF4">
    <property type="entry name" value="DNA-BIDING PHAGE PROTEIN"/>
    <property type="match status" value="1"/>
</dbReference>
<keyword evidence="4" id="KW-1185">Reference proteome</keyword>
<dbReference type="GeneID" id="90995444"/>
<dbReference type="AlphaFoldDB" id="A0A1M4ZNG2"/>
<evidence type="ECO:0000313" key="3">
    <source>
        <dbReference type="EMBL" id="SHF19116.1"/>
    </source>
</evidence>
<dbReference type="Pfam" id="PF12844">
    <property type="entry name" value="HTH_19"/>
    <property type="match status" value="1"/>
</dbReference>
<feature type="domain" description="HTH cro/C1-type" evidence="2">
    <location>
        <begin position="5"/>
        <end position="62"/>
    </location>
</feature>
<dbReference type="PANTHER" id="PTHR46558">
    <property type="entry name" value="TRACRIPTIONAL REGULATORY PROTEIN-RELATED-RELATED"/>
    <property type="match status" value="1"/>
</dbReference>
<dbReference type="SUPFAM" id="SSF47413">
    <property type="entry name" value="lambda repressor-like DNA-binding domains"/>
    <property type="match status" value="1"/>
</dbReference>
<organism evidence="3 4">
    <name type="scientific">Tissierella praeacuta DSM 18095</name>
    <dbReference type="NCBI Taxonomy" id="1123404"/>
    <lineage>
        <taxon>Bacteria</taxon>
        <taxon>Bacillati</taxon>
        <taxon>Bacillota</taxon>
        <taxon>Tissierellia</taxon>
        <taxon>Tissierellales</taxon>
        <taxon>Tissierellaceae</taxon>
        <taxon>Tissierella</taxon>
    </lineage>
</organism>
<name>A0A1M4ZNG2_9FIRM</name>
<evidence type="ECO:0000259" key="2">
    <source>
        <dbReference type="PROSITE" id="PS50943"/>
    </source>
</evidence>
<dbReference type="RefSeq" id="WP_072977969.1">
    <property type="nucleotide sequence ID" value="NZ_FQTY01000027.1"/>
</dbReference>
<dbReference type="InterPro" id="IPR010982">
    <property type="entry name" value="Lambda_DNA-bd_dom_sf"/>
</dbReference>
<dbReference type="Gene3D" id="1.10.260.40">
    <property type="entry name" value="lambda repressor-like DNA-binding domains"/>
    <property type="match status" value="1"/>
</dbReference>
<evidence type="ECO:0000313" key="4">
    <source>
        <dbReference type="Proteomes" id="UP000184114"/>
    </source>
</evidence>
<protein>
    <submittedName>
        <fullName evidence="3">Putative transcriptional regulator</fullName>
    </submittedName>
</protein>
<dbReference type="EMBL" id="FQTY01000027">
    <property type="protein sequence ID" value="SHF19116.1"/>
    <property type="molecule type" value="Genomic_DNA"/>
</dbReference>
<dbReference type="PROSITE" id="PS50943">
    <property type="entry name" value="HTH_CROC1"/>
    <property type="match status" value="1"/>
</dbReference>
<evidence type="ECO:0000256" key="1">
    <source>
        <dbReference type="ARBA" id="ARBA00023125"/>
    </source>
</evidence>
<dbReference type="SMART" id="SM00530">
    <property type="entry name" value="HTH_XRE"/>
    <property type="match status" value="1"/>
</dbReference>